<name>A0A165DNY5_EXIGL</name>
<dbReference type="InParanoid" id="A0A165DNY5"/>
<feature type="compositionally biased region" description="Acidic residues" evidence="1">
    <location>
        <begin position="750"/>
        <end position="763"/>
    </location>
</feature>
<protein>
    <recommendedName>
        <fullName evidence="4">CxC1-like cysteine cluster associated with KDZ transposases domain-containing protein</fullName>
    </recommendedName>
</protein>
<organism evidence="2 3">
    <name type="scientific">Exidia glandulosa HHB12029</name>
    <dbReference type="NCBI Taxonomy" id="1314781"/>
    <lineage>
        <taxon>Eukaryota</taxon>
        <taxon>Fungi</taxon>
        <taxon>Dikarya</taxon>
        <taxon>Basidiomycota</taxon>
        <taxon>Agaricomycotina</taxon>
        <taxon>Agaricomycetes</taxon>
        <taxon>Auriculariales</taxon>
        <taxon>Exidiaceae</taxon>
        <taxon>Exidia</taxon>
    </lineage>
</organism>
<gene>
    <name evidence="2" type="ORF">EXIGLDRAFT_623530</name>
</gene>
<feature type="region of interest" description="Disordered" evidence="1">
    <location>
        <begin position="739"/>
        <end position="766"/>
    </location>
</feature>
<dbReference type="PANTHER" id="PTHR33096">
    <property type="entry name" value="CXC2 DOMAIN-CONTAINING PROTEIN"/>
    <property type="match status" value="1"/>
</dbReference>
<dbReference type="InterPro" id="IPR040521">
    <property type="entry name" value="KDZ"/>
</dbReference>
<dbReference type="PANTHER" id="PTHR33096:SF1">
    <property type="entry name" value="CXC1-LIKE CYSTEINE CLUSTER ASSOCIATED WITH KDZ TRANSPOSASES DOMAIN-CONTAINING PROTEIN"/>
    <property type="match status" value="1"/>
</dbReference>
<dbReference type="Proteomes" id="UP000077266">
    <property type="component" value="Unassembled WGS sequence"/>
</dbReference>
<dbReference type="EMBL" id="KV426202">
    <property type="protein sequence ID" value="KZV85013.1"/>
    <property type="molecule type" value="Genomic_DNA"/>
</dbReference>
<dbReference type="STRING" id="1314781.A0A165DNY5"/>
<keyword evidence="3" id="KW-1185">Reference proteome</keyword>
<dbReference type="Pfam" id="PF18758">
    <property type="entry name" value="KDZ"/>
    <property type="match status" value="1"/>
</dbReference>
<dbReference type="OrthoDB" id="3251205at2759"/>
<sequence length="781" mass="88177">VPLRPGEQPVVALLRAGLLGCTPAQPTVAISLGLLGFYDCLRQRHPRLGIQPFARALCDQFGVRTRPLRLDSYLHVLQHNYQAHLRVQVADAVDVYLAIQREVQHRVKTALGHDGPHHRALNSCACCNYKLEGEPTLKFEAFTAHDGGQSARRSAAAGHADERTLESDYIIPAAQVDVYENEGAWTVVEESGEPGDDALVPSICSQRWKNAKDEHFKTAPTMFDQTGVFVSLSVGRPNAGFLLWLLEMIRSGELAKYPLAVVARMLEAGMRKRCNAYDIGCAFQGTLDRSELLGALAREAKLDFSLNAFHGYGHNRLCQLKTHLLYEVGFGLEDLETCERFFLQFNAVAPLIRHASHFHYVQFIDLFLQQWDQDKYEDLSKFICGNIAQAKTLIAELDGVVATYMANNQLDDATVIAWKDEEYAYLSGLKSEPTQDMLEISYVELLADLNVAEYITPRLRDSQLVLTIDERNLSSDDVKKLNKQWRDAWKKYTTTEDAVVALEDALHVDERWSPESPQYVAAVVKASERDWRRALDKLELLMVQRMFELAKTHAFGTGYKMRVAIGKNLKSRSQAIRTAVTRYNAAAAKLIPPATKVDFAQLLEWTELQEFELLRNSCTGDVHDKAWAKPANRSFAVRFHKLTRAREEVIHCQVEMQRLVTAMRDEEQHMERVCTQLDESGSPIAAEVRSVMLRRMAVNDNHHYRFRKLVLRYPALASYNTPGTRLCTLPVAPIPVAPAPPLPRSREVLPDDVDDDEAELEPDEGMHNDIAALEDFLVDIQ</sequence>
<evidence type="ECO:0000313" key="3">
    <source>
        <dbReference type="Proteomes" id="UP000077266"/>
    </source>
</evidence>
<proteinExistence type="predicted"/>
<evidence type="ECO:0008006" key="4">
    <source>
        <dbReference type="Google" id="ProtNLM"/>
    </source>
</evidence>
<evidence type="ECO:0000313" key="2">
    <source>
        <dbReference type="EMBL" id="KZV85013.1"/>
    </source>
</evidence>
<evidence type="ECO:0000256" key="1">
    <source>
        <dbReference type="SAM" id="MobiDB-lite"/>
    </source>
</evidence>
<accession>A0A165DNY5</accession>
<dbReference type="AlphaFoldDB" id="A0A165DNY5"/>
<feature type="non-terminal residue" evidence="2">
    <location>
        <position position="1"/>
    </location>
</feature>
<reference evidence="2 3" key="1">
    <citation type="journal article" date="2016" name="Mol. Biol. Evol.">
        <title>Comparative Genomics of Early-Diverging Mushroom-Forming Fungi Provides Insights into the Origins of Lignocellulose Decay Capabilities.</title>
        <authorList>
            <person name="Nagy L.G."/>
            <person name="Riley R."/>
            <person name="Tritt A."/>
            <person name="Adam C."/>
            <person name="Daum C."/>
            <person name="Floudas D."/>
            <person name="Sun H."/>
            <person name="Yadav J.S."/>
            <person name="Pangilinan J."/>
            <person name="Larsson K.H."/>
            <person name="Matsuura K."/>
            <person name="Barry K."/>
            <person name="Labutti K."/>
            <person name="Kuo R."/>
            <person name="Ohm R.A."/>
            <person name="Bhattacharya S.S."/>
            <person name="Shirouzu T."/>
            <person name="Yoshinaga Y."/>
            <person name="Martin F.M."/>
            <person name="Grigoriev I.V."/>
            <person name="Hibbett D.S."/>
        </authorList>
    </citation>
    <scope>NUCLEOTIDE SEQUENCE [LARGE SCALE GENOMIC DNA]</scope>
    <source>
        <strain evidence="2 3">HHB12029</strain>
    </source>
</reference>